<dbReference type="Proteomes" id="UP001140453">
    <property type="component" value="Unassembled WGS sequence"/>
</dbReference>
<reference evidence="1" key="1">
    <citation type="submission" date="2022-10" db="EMBL/GenBank/DDBJ databases">
        <title>Tapping the CABI collections for fungal endophytes: first genome assemblies for Collariella, Neodidymelliopsis, Ascochyta clinopodiicola, Didymella pomorum, Didymosphaeria variabile, Neocosmospora piperis and Neocucurbitaria cava.</title>
        <authorList>
            <person name="Hill R."/>
        </authorList>
    </citation>
    <scope>NUCLEOTIDE SEQUENCE</scope>
    <source>
        <strain evidence="1">IMI 355082</strain>
    </source>
</reference>
<accession>A0A9W8YZV5</accession>
<gene>
    <name evidence="1" type="ORF">N0V93_000255</name>
</gene>
<dbReference type="AlphaFoldDB" id="A0A9W8YZV5"/>
<name>A0A9W8YZV5_9PEZI</name>
<comment type="caution">
    <text evidence="1">The sequence shown here is derived from an EMBL/GenBank/DDBJ whole genome shotgun (WGS) entry which is preliminary data.</text>
</comment>
<proteinExistence type="predicted"/>
<organism evidence="1 2">
    <name type="scientific">Gnomoniopsis smithogilvyi</name>
    <dbReference type="NCBI Taxonomy" id="1191159"/>
    <lineage>
        <taxon>Eukaryota</taxon>
        <taxon>Fungi</taxon>
        <taxon>Dikarya</taxon>
        <taxon>Ascomycota</taxon>
        <taxon>Pezizomycotina</taxon>
        <taxon>Sordariomycetes</taxon>
        <taxon>Sordariomycetidae</taxon>
        <taxon>Diaporthales</taxon>
        <taxon>Gnomoniaceae</taxon>
        <taxon>Gnomoniopsis</taxon>
    </lineage>
</organism>
<sequence length="134" mass="14317">MLEMVDMVEIDDVMQVGIVGKGVALLVMEGLEIWLEKSTLADVMPLIVPEDVCVCNDTDIEFVAELLGDGFIDSVDGSGNDLSGETELNDDGKGWLAVDSPPVGNTLVFVSTEDGDLKFDMPTSVAVVYVGYPD</sequence>
<dbReference type="EMBL" id="JAPEVB010000001">
    <property type="protein sequence ID" value="KAJ4396039.1"/>
    <property type="molecule type" value="Genomic_DNA"/>
</dbReference>
<evidence type="ECO:0000313" key="2">
    <source>
        <dbReference type="Proteomes" id="UP001140453"/>
    </source>
</evidence>
<evidence type="ECO:0000313" key="1">
    <source>
        <dbReference type="EMBL" id="KAJ4396039.1"/>
    </source>
</evidence>
<keyword evidence="2" id="KW-1185">Reference proteome</keyword>
<protein>
    <submittedName>
        <fullName evidence="1">Uncharacterized protein</fullName>
    </submittedName>
</protein>